<keyword evidence="2" id="KW-1185">Reference proteome</keyword>
<evidence type="ECO:0000313" key="1">
    <source>
        <dbReference type="EMBL" id="CAE6811237.1"/>
    </source>
</evidence>
<dbReference type="EMBL" id="CAJNAU010000063">
    <property type="protein sequence ID" value="CAE6811237.1"/>
    <property type="molecule type" value="Genomic_DNA"/>
</dbReference>
<evidence type="ECO:0000313" key="2">
    <source>
        <dbReference type="Proteomes" id="UP000674425"/>
    </source>
</evidence>
<protein>
    <submittedName>
        <fullName evidence="1">Uncharacterized protein</fullName>
    </submittedName>
</protein>
<organism evidence="1 2">
    <name type="scientific">Paraburkholderia aspalathi</name>
    <dbReference type="NCBI Taxonomy" id="1324617"/>
    <lineage>
        <taxon>Bacteria</taxon>
        <taxon>Pseudomonadati</taxon>
        <taxon>Pseudomonadota</taxon>
        <taxon>Betaproteobacteria</taxon>
        <taxon>Burkholderiales</taxon>
        <taxon>Burkholderiaceae</taxon>
        <taxon>Paraburkholderia</taxon>
    </lineage>
</organism>
<name>A0ABN7MNF7_9BURK</name>
<gene>
    <name evidence="1" type="ORF">R69658_05413</name>
</gene>
<sequence length="146" mass="16428">MARSFEYKHPTTYAEIVEAETRAHARRRAELAKAEKMIRAIESDLKALCDQRVPYAVSSYSMCLVDVRDDISGRAQYAVRIAGGIFFETRDLLPRALVALGWIAERVKLSKYDSTVVFRRPKTQVRVQVDASVELGTALTKSEACT</sequence>
<dbReference type="Proteomes" id="UP000674425">
    <property type="component" value="Unassembled WGS sequence"/>
</dbReference>
<comment type="caution">
    <text evidence="1">The sequence shown here is derived from an EMBL/GenBank/DDBJ whole genome shotgun (WGS) entry which is preliminary data.</text>
</comment>
<accession>A0ABN7MNF7</accession>
<dbReference type="RefSeq" id="WP_200620892.1">
    <property type="nucleotide sequence ID" value="NZ_CAJNAU010000063.1"/>
</dbReference>
<proteinExistence type="predicted"/>
<reference evidence="1 2" key="1">
    <citation type="submission" date="2021-02" db="EMBL/GenBank/DDBJ databases">
        <authorList>
            <person name="Vanwijnsberghe S."/>
        </authorList>
    </citation>
    <scope>NUCLEOTIDE SEQUENCE [LARGE SCALE GENOMIC DNA]</scope>
    <source>
        <strain evidence="1 2">R-69658</strain>
    </source>
</reference>